<dbReference type="GO" id="GO:0046872">
    <property type="term" value="F:metal ion binding"/>
    <property type="evidence" value="ECO:0007669"/>
    <property type="project" value="UniProtKB-KW"/>
</dbReference>
<dbReference type="Pfam" id="PF12838">
    <property type="entry name" value="Fer4_7"/>
    <property type="match status" value="1"/>
</dbReference>
<feature type="domain" description="4Fe-4S ferredoxin-type" evidence="7">
    <location>
        <begin position="258"/>
        <end position="288"/>
    </location>
</feature>
<keyword evidence="5" id="KW-0411">Iron-sulfur</keyword>
<keyword evidence="4" id="KW-0408">Iron</keyword>
<comment type="caution">
    <text evidence="8">The sequence shown here is derived from an EMBL/GenBank/DDBJ whole genome shotgun (WGS) entry which is preliminary data.</text>
</comment>
<dbReference type="PANTHER" id="PTHR42827">
    <property type="entry name" value="IRON-SULFUR CLUSTER-BINDING PROTEIN-RELATED"/>
    <property type="match status" value="1"/>
</dbReference>
<keyword evidence="6" id="KW-0472">Membrane</keyword>
<sequence>MQSRSYPEILADRKQLGPYPMEKLKYVDQPTTKITDNIERIDEREHGFGQAYLGKLGPFVEKEIARFCEKYPISSAMWEMPPQFKLIADGEVAPNKAPIPQDPELLSRHIKSLGYFLRADIVGICRLPQWAVYSYNLKGNPVECNQKFAIVIVIDQDYETMKGSRGDDWISSSQSFLSYNTSAFIACTMAAYIRRLGYSARAHFEGATKGAYQVVVTPLLLLAGIGEICRAGIVLNPFLGTRFKASVVTTDLPLETDKPVDFGLQEFCQKCMKCAHECPAKAIPFGDKVMYNGYEVWRFDTERCTKYRITNQNGSACGRCIKVCPWNKPEGWTHNIVRWMVKHAPFLDKLIVKMDDIWGYGKQNIRYKWWFDLEDVDGVLQIPGKSQH</sequence>
<proteinExistence type="predicted"/>
<dbReference type="PROSITE" id="PS00198">
    <property type="entry name" value="4FE4S_FER_1"/>
    <property type="match status" value="1"/>
</dbReference>
<dbReference type="NCBIfam" id="TIGR02486">
    <property type="entry name" value="RDH"/>
    <property type="match status" value="1"/>
</dbReference>
<organism evidence="8">
    <name type="scientific">marine sediment metagenome</name>
    <dbReference type="NCBI Taxonomy" id="412755"/>
    <lineage>
        <taxon>unclassified sequences</taxon>
        <taxon>metagenomes</taxon>
        <taxon>ecological metagenomes</taxon>
    </lineage>
</organism>
<evidence type="ECO:0000256" key="6">
    <source>
        <dbReference type="ARBA" id="ARBA00023136"/>
    </source>
</evidence>
<evidence type="ECO:0000256" key="5">
    <source>
        <dbReference type="ARBA" id="ARBA00023014"/>
    </source>
</evidence>
<evidence type="ECO:0000259" key="7">
    <source>
        <dbReference type="PROSITE" id="PS51379"/>
    </source>
</evidence>
<dbReference type="Gene3D" id="3.30.70.20">
    <property type="match status" value="1"/>
</dbReference>
<dbReference type="GO" id="GO:0030313">
    <property type="term" value="C:cell envelope"/>
    <property type="evidence" value="ECO:0007669"/>
    <property type="project" value="UniProtKB-SubCell"/>
</dbReference>
<evidence type="ECO:0000313" key="8">
    <source>
        <dbReference type="EMBL" id="GAH95542.1"/>
    </source>
</evidence>
<gene>
    <name evidence="8" type="ORF">S06H3_04054</name>
</gene>
<dbReference type="EMBL" id="BARV01001382">
    <property type="protein sequence ID" value="GAH95542.1"/>
    <property type="molecule type" value="Genomic_DNA"/>
</dbReference>
<comment type="subcellular location">
    <subcellularLocation>
        <location evidence="1">Cell envelope</location>
    </subcellularLocation>
</comment>
<dbReference type="PANTHER" id="PTHR42827:SF1">
    <property type="entry name" value="IRON-SULFUR CLUSTER-BINDING PROTEIN"/>
    <property type="match status" value="1"/>
</dbReference>
<keyword evidence="2" id="KW-0479">Metal-binding</keyword>
<protein>
    <submittedName>
        <fullName evidence="8">Putative reductive dehalogenase (RdhA)</fullName>
    </submittedName>
</protein>
<keyword evidence="3" id="KW-0732">Signal</keyword>
<evidence type="ECO:0000256" key="4">
    <source>
        <dbReference type="ARBA" id="ARBA00023004"/>
    </source>
</evidence>
<dbReference type="InterPro" id="IPR017900">
    <property type="entry name" value="4Fe4S_Fe_S_CS"/>
</dbReference>
<dbReference type="InterPro" id="IPR012832">
    <property type="entry name" value="RDH"/>
</dbReference>
<reference evidence="8" key="1">
    <citation type="journal article" date="2014" name="Front. Microbiol.">
        <title>High frequency of phylogenetically diverse reductive dehalogenase-homologous genes in deep subseafloor sedimentary metagenomes.</title>
        <authorList>
            <person name="Kawai M."/>
            <person name="Futagami T."/>
            <person name="Toyoda A."/>
            <person name="Takaki Y."/>
            <person name="Nishi S."/>
            <person name="Hori S."/>
            <person name="Arai W."/>
            <person name="Tsubouchi T."/>
            <person name="Morono Y."/>
            <person name="Uchiyama I."/>
            <person name="Ito T."/>
            <person name="Fujiyama A."/>
            <person name="Inagaki F."/>
            <person name="Takami H."/>
        </authorList>
    </citation>
    <scope>NUCLEOTIDE SEQUENCE</scope>
    <source>
        <strain evidence="8">Expedition CK06-06</strain>
    </source>
</reference>
<dbReference type="AlphaFoldDB" id="X1JNB6"/>
<dbReference type="SUPFAM" id="SSF54862">
    <property type="entry name" value="4Fe-4S ferredoxins"/>
    <property type="match status" value="1"/>
</dbReference>
<dbReference type="InterPro" id="IPR017896">
    <property type="entry name" value="4Fe4S_Fe-S-bd"/>
</dbReference>
<accession>X1JNB6</accession>
<evidence type="ECO:0000256" key="2">
    <source>
        <dbReference type="ARBA" id="ARBA00022723"/>
    </source>
</evidence>
<evidence type="ECO:0000256" key="1">
    <source>
        <dbReference type="ARBA" id="ARBA00004196"/>
    </source>
</evidence>
<name>X1JNB6_9ZZZZ</name>
<dbReference type="PROSITE" id="PS51379">
    <property type="entry name" value="4FE4S_FER_2"/>
    <property type="match status" value="1"/>
</dbReference>
<evidence type="ECO:0000256" key="3">
    <source>
        <dbReference type="ARBA" id="ARBA00022729"/>
    </source>
</evidence>
<dbReference type="GO" id="GO:0051536">
    <property type="term" value="F:iron-sulfur cluster binding"/>
    <property type="evidence" value="ECO:0007669"/>
    <property type="project" value="UniProtKB-KW"/>
</dbReference>